<evidence type="ECO:0000313" key="14">
    <source>
        <dbReference type="Proteomes" id="UP000215361"/>
    </source>
</evidence>
<dbReference type="EC" id="3.1.3.3" evidence="4"/>
<keyword evidence="8" id="KW-0460">Magnesium</keyword>
<dbReference type="GO" id="GO:0036424">
    <property type="term" value="F:L-phosphoserine phosphatase activity"/>
    <property type="evidence" value="ECO:0007669"/>
    <property type="project" value="TreeGrafter"/>
</dbReference>
<dbReference type="GO" id="GO:0005737">
    <property type="term" value="C:cytoplasm"/>
    <property type="evidence" value="ECO:0007669"/>
    <property type="project" value="TreeGrafter"/>
</dbReference>
<evidence type="ECO:0000256" key="9">
    <source>
        <dbReference type="ARBA" id="ARBA00023299"/>
    </source>
</evidence>
<evidence type="ECO:0000256" key="10">
    <source>
        <dbReference type="ARBA" id="ARBA00048138"/>
    </source>
</evidence>
<dbReference type="PANTHER" id="PTHR43344">
    <property type="entry name" value="PHOSPHOSERINE PHOSPHATASE"/>
    <property type="match status" value="1"/>
</dbReference>
<protein>
    <recommendedName>
        <fullName evidence="4">phosphoserine phosphatase</fullName>
        <ecNumber evidence="4">3.1.3.3</ecNumber>
    </recommendedName>
</protein>
<comment type="catalytic activity">
    <reaction evidence="11">
        <text>O-phospho-D-serine + H2O = D-serine + phosphate</text>
        <dbReference type="Rhea" id="RHEA:24873"/>
        <dbReference type="ChEBI" id="CHEBI:15377"/>
        <dbReference type="ChEBI" id="CHEBI:35247"/>
        <dbReference type="ChEBI" id="CHEBI:43474"/>
        <dbReference type="ChEBI" id="CHEBI:58680"/>
        <dbReference type="EC" id="3.1.3.3"/>
    </reaction>
</comment>
<dbReference type="Gene3D" id="3.40.50.1000">
    <property type="entry name" value="HAD superfamily/HAD-like"/>
    <property type="match status" value="1"/>
</dbReference>
<keyword evidence="5" id="KW-0028">Amino-acid biosynthesis</keyword>
<dbReference type="RefSeq" id="WP_002838442.1">
    <property type="nucleotide sequence ID" value="NZ_CAMPWK010000003.1"/>
</dbReference>
<dbReference type="InterPro" id="IPR023214">
    <property type="entry name" value="HAD_sf"/>
</dbReference>
<evidence type="ECO:0000256" key="8">
    <source>
        <dbReference type="ARBA" id="ARBA00022842"/>
    </source>
</evidence>
<dbReference type="InterPro" id="IPR050582">
    <property type="entry name" value="HAD-like_SerB"/>
</dbReference>
<comment type="cofactor">
    <cofactor evidence="1">
        <name>Mg(2+)</name>
        <dbReference type="ChEBI" id="CHEBI:18420"/>
    </cofactor>
</comment>
<evidence type="ECO:0000256" key="1">
    <source>
        <dbReference type="ARBA" id="ARBA00001946"/>
    </source>
</evidence>
<reference evidence="14" key="2">
    <citation type="submission" date="2017-04" db="EMBL/GenBank/DDBJ databases">
        <title>Finegoldia magna isolated from orthopedic joint implant-associated infections.</title>
        <authorList>
            <person name="Bjorklund S."/>
            <person name="Bruggemann H."/>
            <person name="Jensen A."/>
            <person name="Hellmark B."/>
            <person name="Soderquist B."/>
        </authorList>
    </citation>
    <scope>NUCLEOTIDE SEQUENCE [LARGE SCALE GENOMIC DNA]</scope>
    <source>
        <strain evidence="14">08T492</strain>
    </source>
</reference>
<comment type="pathway">
    <text evidence="2">Amino-acid biosynthesis; L-serine biosynthesis; L-serine from 3-phospho-D-glycerate: step 3/3.</text>
</comment>
<dbReference type="Gene3D" id="1.20.1440.100">
    <property type="entry name" value="SG protein - dephosphorylation function"/>
    <property type="match status" value="1"/>
</dbReference>
<dbReference type="SUPFAM" id="SSF56784">
    <property type="entry name" value="HAD-like"/>
    <property type="match status" value="1"/>
</dbReference>
<name>A0A133MYA5_FINMA</name>
<evidence type="ECO:0000256" key="5">
    <source>
        <dbReference type="ARBA" id="ARBA00022605"/>
    </source>
</evidence>
<proteinExistence type="inferred from homology"/>
<keyword evidence="9" id="KW-0718">Serine biosynthesis</keyword>
<evidence type="ECO:0000313" key="12">
    <source>
        <dbReference type="EMBL" id="OXZ38355.1"/>
    </source>
</evidence>
<reference evidence="12" key="1">
    <citation type="journal article" date="2017" name="J. Clin. Microbiol.">
        <title>Finegoldia magna Isolated from Orthopedic Joint Implant-Associated Infections.</title>
        <authorList>
            <person name="Soderquist B."/>
            <person name="Bjorklund S."/>
            <person name="Hellmark B."/>
            <person name="Jensen A."/>
            <person name="Bruggemann H."/>
        </authorList>
    </citation>
    <scope>NUCLEOTIDE SEQUENCE</scope>
    <source>
        <strain evidence="12">08T492</strain>
    </source>
</reference>
<evidence type="ECO:0000256" key="6">
    <source>
        <dbReference type="ARBA" id="ARBA00022723"/>
    </source>
</evidence>
<dbReference type="EMBL" id="NDYI01000010">
    <property type="protein sequence ID" value="OXZ38355.1"/>
    <property type="molecule type" value="Genomic_DNA"/>
</dbReference>
<evidence type="ECO:0000313" key="15">
    <source>
        <dbReference type="Proteomes" id="UP000502899"/>
    </source>
</evidence>
<dbReference type="GO" id="GO:0000287">
    <property type="term" value="F:magnesium ion binding"/>
    <property type="evidence" value="ECO:0007669"/>
    <property type="project" value="TreeGrafter"/>
</dbReference>
<reference evidence="13 15" key="3">
    <citation type="submission" date="2020-05" db="EMBL/GenBank/DDBJ databases">
        <title>FDA dAtabase for Regulatory Grade micrObial Sequences (FDA-ARGOS): Supporting development and validation of Infectious Disease Dx tests.</title>
        <authorList>
            <person name="Pederson C."/>
            <person name="Tallon L."/>
            <person name="Sadzewicz L."/>
            <person name="Zhao X."/>
            <person name="Vavikolanu K."/>
            <person name="Mehta A."/>
            <person name="Aluvathingal J."/>
            <person name="Nadendla S."/>
            <person name="Myers T."/>
            <person name="Yan Y."/>
            <person name="Sichtig H."/>
        </authorList>
    </citation>
    <scope>NUCLEOTIDE SEQUENCE [LARGE SCALE GENOMIC DNA]</scope>
    <source>
        <strain evidence="13 15">FDAARGOS_764</strain>
    </source>
</reference>
<comment type="catalytic activity">
    <reaction evidence="10">
        <text>O-phospho-L-serine + H2O = L-serine + phosphate</text>
        <dbReference type="Rhea" id="RHEA:21208"/>
        <dbReference type="ChEBI" id="CHEBI:15377"/>
        <dbReference type="ChEBI" id="CHEBI:33384"/>
        <dbReference type="ChEBI" id="CHEBI:43474"/>
        <dbReference type="ChEBI" id="CHEBI:57524"/>
        <dbReference type="EC" id="3.1.3.3"/>
    </reaction>
</comment>
<dbReference type="NCBIfam" id="TIGR01490">
    <property type="entry name" value="HAD-SF-IB-hyp1"/>
    <property type="match status" value="1"/>
</dbReference>
<dbReference type="Proteomes" id="UP000502899">
    <property type="component" value="Chromosome"/>
</dbReference>
<dbReference type="Proteomes" id="UP000215361">
    <property type="component" value="Unassembled WGS sequence"/>
</dbReference>
<evidence type="ECO:0000313" key="13">
    <source>
        <dbReference type="EMBL" id="QKH79836.1"/>
    </source>
</evidence>
<evidence type="ECO:0000256" key="4">
    <source>
        <dbReference type="ARBA" id="ARBA00012640"/>
    </source>
</evidence>
<dbReference type="NCBIfam" id="TIGR01488">
    <property type="entry name" value="HAD-SF-IB"/>
    <property type="match status" value="1"/>
</dbReference>
<dbReference type="AlphaFoldDB" id="A0A133MYA5"/>
<evidence type="ECO:0000256" key="7">
    <source>
        <dbReference type="ARBA" id="ARBA00022801"/>
    </source>
</evidence>
<sequence>MKIGAFFDIDGTIARDSLMIEHFKKLVNFEIIDQKLYYEKVYPAYQKYEKRKIDYDDYLNELVDVYKYNLKGFSSEFNEFISNQVISQVKEKVYRYTRKMIEFHKENNHLIFFISGSPDFLVKEMAESYGVTEYRASLYLKKSGMYTGEVVPMWDKNSKKAVIDKIVESYDIDVDNSYCYGDTSGDFSMINMMGKPTAINPTKELFELIRANKKINEKTKIIIERKDVIYDFPKNGKILDI</sequence>
<dbReference type="EMBL" id="CP054000">
    <property type="protein sequence ID" value="QKH79836.1"/>
    <property type="molecule type" value="Genomic_DNA"/>
</dbReference>
<dbReference type="InterPro" id="IPR006385">
    <property type="entry name" value="HAD_hydro_SerB1"/>
</dbReference>
<dbReference type="Pfam" id="PF12710">
    <property type="entry name" value="HAD"/>
    <property type="match status" value="1"/>
</dbReference>
<dbReference type="InterPro" id="IPR036412">
    <property type="entry name" value="HAD-like_sf"/>
</dbReference>
<evidence type="ECO:0000256" key="11">
    <source>
        <dbReference type="ARBA" id="ARBA00048523"/>
    </source>
</evidence>
<dbReference type="GO" id="GO:0006564">
    <property type="term" value="P:L-serine biosynthetic process"/>
    <property type="evidence" value="ECO:0007669"/>
    <property type="project" value="UniProtKB-KW"/>
</dbReference>
<keyword evidence="6" id="KW-0479">Metal-binding</keyword>
<evidence type="ECO:0000256" key="2">
    <source>
        <dbReference type="ARBA" id="ARBA00005135"/>
    </source>
</evidence>
<dbReference type="PANTHER" id="PTHR43344:SF2">
    <property type="entry name" value="PHOSPHOSERINE PHOSPHATASE"/>
    <property type="match status" value="1"/>
</dbReference>
<organism evidence="12 14">
    <name type="scientific">Finegoldia magna</name>
    <name type="common">Peptostreptococcus magnus</name>
    <dbReference type="NCBI Taxonomy" id="1260"/>
    <lineage>
        <taxon>Bacteria</taxon>
        <taxon>Bacillati</taxon>
        <taxon>Bacillota</taxon>
        <taxon>Tissierellia</taxon>
        <taxon>Tissierellales</taxon>
        <taxon>Peptoniphilaceae</taxon>
        <taxon>Finegoldia</taxon>
    </lineage>
</organism>
<keyword evidence="7 13" id="KW-0378">Hydrolase</keyword>
<gene>
    <name evidence="12" type="ORF">B9N56_02885</name>
    <name evidence="13" type="ORF">FOC70_05565</name>
</gene>
<comment type="similarity">
    <text evidence="3">Belongs to the HAD-like hydrolase superfamily. SerB family.</text>
</comment>
<accession>A0A133MYA5</accession>
<evidence type="ECO:0000256" key="3">
    <source>
        <dbReference type="ARBA" id="ARBA00009184"/>
    </source>
</evidence>